<dbReference type="AlphaFoldDB" id="A0A224XND1"/>
<reference evidence="2" key="1">
    <citation type="journal article" date="2018" name="PLoS Negl. Trop. Dis.">
        <title>An insight into the salivary gland and fat body transcriptome of Panstrongylus lignarius (Hemiptera: Heteroptera), the main vector of Chagas disease in Peru.</title>
        <authorList>
            <person name="Nevoa J.C."/>
            <person name="Mendes M.T."/>
            <person name="da Silva M.V."/>
            <person name="Soares S.C."/>
            <person name="Oliveira C.J.F."/>
            <person name="Ribeiro J.M.C."/>
        </authorList>
    </citation>
    <scope>NUCLEOTIDE SEQUENCE</scope>
</reference>
<keyword evidence="1" id="KW-0732">Signal</keyword>
<proteinExistence type="predicted"/>
<sequence length="143" mass="15835">MSLRLWFGMSLVNFGNCLLMKCLACICPSVLSHHYRRCSSIQPLVAVCIRRLDNPQKGSGPIKVSFAKASAFSLPRVHASVSLFRTPILVRAVRQSHINFESIWCEGSAFKAAWLSEYIATLFLSNPCLKISLAQRCNATTSA</sequence>
<evidence type="ECO:0000256" key="1">
    <source>
        <dbReference type="SAM" id="SignalP"/>
    </source>
</evidence>
<feature type="chain" id="PRO_5012691397" evidence="1">
    <location>
        <begin position="33"/>
        <end position="143"/>
    </location>
</feature>
<accession>A0A224XND1</accession>
<organism evidence="2">
    <name type="scientific">Panstrongylus lignarius</name>
    <dbReference type="NCBI Taxonomy" id="156445"/>
    <lineage>
        <taxon>Eukaryota</taxon>
        <taxon>Metazoa</taxon>
        <taxon>Ecdysozoa</taxon>
        <taxon>Arthropoda</taxon>
        <taxon>Hexapoda</taxon>
        <taxon>Insecta</taxon>
        <taxon>Pterygota</taxon>
        <taxon>Neoptera</taxon>
        <taxon>Paraneoptera</taxon>
        <taxon>Hemiptera</taxon>
        <taxon>Heteroptera</taxon>
        <taxon>Panheteroptera</taxon>
        <taxon>Cimicomorpha</taxon>
        <taxon>Reduviidae</taxon>
        <taxon>Triatominae</taxon>
        <taxon>Panstrongylus</taxon>
    </lineage>
</organism>
<dbReference type="EMBL" id="GFTR01002420">
    <property type="protein sequence ID" value="JAW14006.1"/>
    <property type="molecule type" value="Transcribed_RNA"/>
</dbReference>
<feature type="signal peptide" evidence="1">
    <location>
        <begin position="1"/>
        <end position="32"/>
    </location>
</feature>
<protein>
    <submittedName>
        <fullName evidence="2">Putative secreted protein</fullName>
    </submittedName>
</protein>
<name>A0A224XND1_9HEMI</name>
<evidence type="ECO:0000313" key="2">
    <source>
        <dbReference type="EMBL" id="JAW14006.1"/>
    </source>
</evidence>